<evidence type="ECO:0000313" key="5">
    <source>
        <dbReference type="Proteomes" id="UP000265520"/>
    </source>
</evidence>
<accession>A0A392S7H0</accession>
<dbReference type="GO" id="GO:0016020">
    <property type="term" value="C:membrane"/>
    <property type="evidence" value="ECO:0007669"/>
    <property type="project" value="InterPro"/>
</dbReference>
<evidence type="ECO:0000313" key="4">
    <source>
        <dbReference type="EMBL" id="MCI44768.1"/>
    </source>
</evidence>
<evidence type="ECO:0000256" key="3">
    <source>
        <dbReference type="ARBA" id="ARBA00023136"/>
    </source>
</evidence>
<name>A0A392S7H0_9FABA</name>
<reference evidence="4 5" key="1">
    <citation type="journal article" date="2018" name="Front. Plant Sci.">
        <title>Red Clover (Trifolium pratense) and Zigzag Clover (T. medium) - A Picture of Genomic Similarities and Differences.</title>
        <authorList>
            <person name="Dluhosova J."/>
            <person name="Istvanek J."/>
            <person name="Nedelnik J."/>
            <person name="Repkova J."/>
        </authorList>
    </citation>
    <scope>NUCLEOTIDE SEQUENCE [LARGE SCALE GENOMIC DNA]</scope>
    <source>
        <strain evidence="5">cv. 10/8</strain>
        <tissue evidence="4">Leaf</tissue>
    </source>
</reference>
<proteinExistence type="predicted"/>
<evidence type="ECO:0000256" key="2">
    <source>
        <dbReference type="ARBA" id="ARBA00022989"/>
    </source>
</evidence>
<keyword evidence="2" id="KW-1133">Transmembrane helix</keyword>
<keyword evidence="1" id="KW-0812">Transmembrane</keyword>
<keyword evidence="3" id="KW-0472">Membrane</keyword>
<keyword evidence="5" id="KW-1185">Reference proteome</keyword>
<organism evidence="4 5">
    <name type="scientific">Trifolium medium</name>
    <dbReference type="NCBI Taxonomy" id="97028"/>
    <lineage>
        <taxon>Eukaryota</taxon>
        <taxon>Viridiplantae</taxon>
        <taxon>Streptophyta</taxon>
        <taxon>Embryophyta</taxon>
        <taxon>Tracheophyta</taxon>
        <taxon>Spermatophyta</taxon>
        <taxon>Magnoliopsida</taxon>
        <taxon>eudicotyledons</taxon>
        <taxon>Gunneridae</taxon>
        <taxon>Pentapetalae</taxon>
        <taxon>rosids</taxon>
        <taxon>fabids</taxon>
        <taxon>Fabales</taxon>
        <taxon>Fabaceae</taxon>
        <taxon>Papilionoideae</taxon>
        <taxon>50 kb inversion clade</taxon>
        <taxon>NPAAA clade</taxon>
        <taxon>Hologalegina</taxon>
        <taxon>IRL clade</taxon>
        <taxon>Trifolieae</taxon>
        <taxon>Trifolium</taxon>
    </lineage>
</organism>
<dbReference type="SUPFAM" id="SSF90123">
    <property type="entry name" value="ABC transporter transmembrane region"/>
    <property type="match status" value="1"/>
</dbReference>
<comment type="caution">
    <text evidence="4">The sequence shown here is derived from an EMBL/GenBank/DDBJ whole genome shotgun (WGS) entry which is preliminary data.</text>
</comment>
<dbReference type="AlphaFoldDB" id="A0A392S7H0"/>
<dbReference type="Gene3D" id="1.20.1560.10">
    <property type="entry name" value="ABC transporter type 1, transmembrane domain"/>
    <property type="match status" value="1"/>
</dbReference>
<sequence>MRIEYLKSILRQEVGFFDKQSNSSTTFQVIATITSDAQTIQDTMSDK</sequence>
<evidence type="ECO:0000256" key="1">
    <source>
        <dbReference type="ARBA" id="ARBA00022692"/>
    </source>
</evidence>
<dbReference type="InterPro" id="IPR036640">
    <property type="entry name" value="ABC1_TM_sf"/>
</dbReference>
<dbReference type="EMBL" id="LXQA010334965">
    <property type="protein sequence ID" value="MCI44768.1"/>
    <property type="molecule type" value="Genomic_DNA"/>
</dbReference>
<feature type="non-terminal residue" evidence="4">
    <location>
        <position position="47"/>
    </location>
</feature>
<dbReference type="Proteomes" id="UP000265520">
    <property type="component" value="Unassembled WGS sequence"/>
</dbReference>
<protein>
    <submittedName>
        <fullName evidence="4">ABC transporter B family member</fullName>
    </submittedName>
</protein>
<dbReference type="GO" id="GO:0005524">
    <property type="term" value="F:ATP binding"/>
    <property type="evidence" value="ECO:0007669"/>
    <property type="project" value="InterPro"/>
</dbReference>